<keyword evidence="3" id="KW-1185">Reference proteome</keyword>
<dbReference type="EMBL" id="CP001854">
    <property type="protein sequence ID" value="ADB53794.1"/>
    <property type="molecule type" value="Genomic_DNA"/>
</dbReference>
<gene>
    <name evidence="2" type="ordered locus">Cwoe_5389</name>
</gene>
<feature type="transmembrane region" description="Helical" evidence="1">
    <location>
        <begin position="504"/>
        <end position="527"/>
    </location>
</feature>
<accession>D3FFK1</accession>
<feature type="transmembrane region" description="Helical" evidence="1">
    <location>
        <begin position="121"/>
        <end position="147"/>
    </location>
</feature>
<keyword evidence="1" id="KW-0472">Membrane</keyword>
<feature type="transmembrane region" description="Helical" evidence="1">
    <location>
        <begin position="20"/>
        <end position="40"/>
    </location>
</feature>
<evidence type="ECO:0000313" key="2">
    <source>
        <dbReference type="EMBL" id="ADB53794.1"/>
    </source>
</evidence>
<reference evidence="2 3" key="1">
    <citation type="journal article" date="2010" name="Stand. Genomic Sci.">
        <title>Complete genome sequence of Conexibacter woesei type strain (ID131577).</title>
        <authorList>
            <person name="Pukall R."/>
            <person name="Lapidus A."/>
            <person name="Glavina Del Rio T."/>
            <person name="Copeland A."/>
            <person name="Tice H."/>
            <person name="Cheng J.-F."/>
            <person name="Lucas S."/>
            <person name="Chen F."/>
            <person name="Nolan M."/>
            <person name="Bruce D."/>
            <person name="Goodwin L."/>
            <person name="Pitluck S."/>
            <person name="Mavromatis K."/>
            <person name="Ivanova N."/>
            <person name="Ovchinnikova G."/>
            <person name="Pati A."/>
            <person name="Chen A."/>
            <person name="Palaniappan K."/>
            <person name="Land M."/>
            <person name="Hauser L."/>
            <person name="Chang Y.-J."/>
            <person name="Jeffries C.D."/>
            <person name="Chain P."/>
            <person name="Meincke L."/>
            <person name="Sims D."/>
            <person name="Brettin T."/>
            <person name="Detter J.C."/>
            <person name="Rohde M."/>
            <person name="Goeker M."/>
            <person name="Bristow J."/>
            <person name="Eisen J.A."/>
            <person name="Markowitz V."/>
            <person name="Kyrpides N.C."/>
            <person name="Klenk H.-P."/>
            <person name="Hugenholtz P."/>
        </authorList>
    </citation>
    <scope>NUCLEOTIDE SEQUENCE [LARGE SCALE GENOMIC DNA]</scope>
    <source>
        <strain evidence="3">DSM 14684 / CIP 108061 / JCM 11494 / NBRC 100937 / ID131577</strain>
    </source>
</reference>
<dbReference type="AlphaFoldDB" id="D3FFK1"/>
<protein>
    <submittedName>
        <fullName evidence="2">Exporter of polyketide antibiotics-like protein</fullName>
    </submittedName>
</protein>
<dbReference type="STRING" id="469383.Cwoe_5389"/>
<dbReference type="KEGG" id="cwo:Cwoe_5389"/>
<feature type="transmembrane region" description="Helical" evidence="1">
    <location>
        <begin position="465"/>
        <end position="484"/>
    </location>
</feature>
<dbReference type="HOGENOM" id="CLU_036785_2_0_11"/>
<evidence type="ECO:0000313" key="3">
    <source>
        <dbReference type="Proteomes" id="UP000008229"/>
    </source>
</evidence>
<name>D3FFK1_CONWI</name>
<sequence>MSGLLGTPALARVALRRDRVVLPLSVLALVLTVISTAISFEDLYPTAASRLSLAADIDENPGLRALYGVVFDASTTGGLVAWRMLAFGAALAALLSVLVVIRHTRAEEETGRLELVGAGVVGRAAPLAAALLVVCAADLALGLLLGLGLLAQGQPAGGAFAMGLAIASAGWVFAAVAAVAAQLTESARLARGLAAGALGVAFVLRAAGDAADTGGATWLSWLSPIGWAEQVRPFAGDRWAPLVLAVLATALLAGTAFALAARRDLGAGLLPQRPGPAHAAPRLRSPLALAWRLQRGALLGWTAGFAIAGAVLCGIADSVADLVDENEQLIDIFRDLGGQQSVVDSFLASMMGLLGLIAAAYAVQAVLRLRSEETAQRVEPLLATGVGRLRWACSHLVFALAGTTVLLAAAGLAGGVAYGLASGDLGGQLGRLLEAALAQAPAAWIAGGIAIALFGLLPRRTAVSWAAVVVFLLIGQLGPLLQLGDWAMDVSPFTHVPKLPGGELTAGPLVALSVVAAALVGAGLAGFRRRDVG</sequence>
<reference evidence="3" key="2">
    <citation type="submission" date="2010-01" db="EMBL/GenBank/DDBJ databases">
        <title>The complete genome of Conexibacter woesei DSM 14684.</title>
        <authorList>
            <consortium name="US DOE Joint Genome Institute (JGI-PGF)"/>
            <person name="Lucas S."/>
            <person name="Copeland A."/>
            <person name="Lapidus A."/>
            <person name="Glavina del Rio T."/>
            <person name="Dalin E."/>
            <person name="Tice H."/>
            <person name="Bruce D."/>
            <person name="Goodwin L."/>
            <person name="Pitluck S."/>
            <person name="Kyrpides N."/>
            <person name="Mavromatis K."/>
            <person name="Ivanova N."/>
            <person name="Mikhailova N."/>
            <person name="Chertkov O."/>
            <person name="Brettin T."/>
            <person name="Detter J.C."/>
            <person name="Han C."/>
            <person name="Larimer F."/>
            <person name="Land M."/>
            <person name="Hauser L."/>
            <person name="Markowitz V."/>
            <person name="Cheng J.-F."/>
            <person name="Hugenholtz P."/>
            <person name="Woyke T."/>
            <person name="Wu D."/>
            <person name="Pukall R."/>
            <person name="Steenblock K."/>
            <person name="Schneider S."/>
            <person name="Klenk H.-P."/>
            <person name="Eisen J.A."/>
        </authorList>
    </citation>
    <scope>NUCLEOTIDE SEQUENCE [LARGE SCALE GENOMIC DNA]</scope>
    <source>
        <strain evidence="3">DSM 14684 / CIP 108061 / JCM 11494 / NBRC 100937 / ID131577</strain>
    </source>
</reference>
<feature type="transmembrane region" description="Helical" evidence="1">
    <location>
        <begin position="193"/>
        <end position="219"/>
    </location>
</feature>
<feature type="transmembrane region" description="Helical" evidence="1">
    <location>
        <begin position="159"/>
        <end position="181"/>
    </location>
</feature>
<keyword evidence="1" id="KW-1133">Transmembrane helix</keyword>
<feature type="transmembrane region" description="Helical" evidence="1">
    <location>
        <begin position="441"/>
        <end position="458"/>
    </location>
</feature>
<dbReference type="Proteomes" id="UP000008229">
    <property type="component" value="Chromosome"/>
</dbReference>
<feature type="transmembrane region" description="Helical" evidence="1">
    <location>
        <begin position="239"/>
        <end position="261"/>
    </location>
</feature>
<keyword evidence="1" id="KW-0812">Transmembrane</keyword>
<proteinExistence type="predicted"/>
<dbReference type="OrthoDB" id="2014935at2"/>
<feature type="transmembrane region" description="Helical" evidence="1">
    <location>
        <begin position="298"/>
        <end position="320"/>
    </location>
</feature>
<organism evidence="2 3">
    <name type="scientific">Conexibacter woesei (strain DSM 14684 / CCUG 47730 / CIP 108061 / JCM 11494 / NBRC 100937 / ID131577)</name>
    <dbReference type="NCBI Taxonomy" id="469383"/>
    <lineage>
        <taxon>Bacteria</taxon>
        <taxon>Bacillati</taxon>
        <taxon>Actinomycetota</taxon>
        <taxon>Thermoleophilia</taxon>
        <taxon>Solirubrobacterales</taxon>
        <taxon>Conexibacteraceae</taxon>
        <taxon>Conexibacter</taxon>
    </lineage>
</organism>
<feature type="transmembrane region" description="Helical" evidence="1">
    <location>
        <begin position="346"/>
        <end position="367"/>
    </location>
</feature>
<evidence type="ECO:0000256" key="1">
    <source>
        <dbReference type="SAM" id="Phobius"/>
    </source>
</evidence>
<dbReference type="RefSeq" id="WP_012936845.1">
    <property type="nucleotide sequence ID" value="NC_013739.1"/>
</dbReference>
<feature type="transmembrane region" description="Helical" evidence="1">
    <location>
        <begin position="80"/>
        <end position="101"/>
    </location>
</feature>
<feature type="transmembrane region" description="Helical" evidence="1">
    <location>
        <begin position="396"/>
        <end position="421"/>
    </location>
</feature>
<dbReference type="eggNOG" id="COG3559">
    <property type="taxonomic scope" value="Bacteria"/>
</dbReference>